<dbReference type="SUPFAM" id="SSF52540">
    <property type="entry name" value="P-loop containing nucleoside triphosphate hydrolases"/>
    <property type="match status" value="1"/>
</dbReference>
<evidence type="ECO:0000256" key="4">
    <source>
        <dbReference type="ARBA" id="ARBA00022475"/>
    </source>
</evidence>
<dbReference type="GO" id="GO:0005886">
    <property type="term" value="C:plasma membrane"/>
    <property type="evidence" value="ECO:0007669"/>
    <property type="project" value="UniProtKB-SubCell"/>
</dbReference>
<keyword evidence="7" id="KW-0067">ATP-binding</keyword>
<evidence type="ECO:0000256" key="2">
    <source>
        <dbReference type="ARBA" id="ARBA00005417"/>
    </source>
</evidence>
<protein>
    <submittedName>
        <fullName evidence="12">Ferric enterobactin transport protein (ABC superfamily, atp_bind)</fullName>
    </submittedName>
</protein>
<dbReference type="InterPro" id="IPR051535">
    <property type="entry name" value="Siderophore_ABC-ATPase"/>
</dbReference>
<dbReference type="AlphaFoldDB" id="A0A077NM12"/>
<dbReference type="Pfam" id="PF00005">
    <property type="entry name" value="ABC_tran"/>
    <property type="match status" value="1"/>
</dbReference>
<dbReference type="Proteomes" id="UP000028511">
    <property type="component" value="Unassembled WGS sequence"/>
</dbReference>
<dbReference type="PROSITE" id="PS50893">
    <property type="entry name" value="ABC_TRANSPORTER_2"/>
    <property type="match status" value="1"/>
</dbReference>
<dbReference type="CDD" id="cd03214">
    <property type="entry name" value="ABC_Iron-Siderophores_B12_Hemin"/>
    <property type="match status" value="1"/>
</dbReference>
<reference evidence="12" key="1">
    <citation type="submission" date="2013-07" db="EMBL/GenBank/DDBJ databases">
        <title>Sub-species coevolution in mutualistic symbiosis.</title>
        <authorList>
            <person name="Murfin K."/>
            <person name="Klassen J."/>
            <person name="Lee M."/>
            <person name="Forst S."/>
            <person name="Stock P."/>
            <person name="Goodrich-Blair H."/>
        </authorList>
    </citation>
    <scope>NUCLEOTIDE SEQUENCE [LARGE SCALE GENOMIC DNA]</scope>
    <source>
        <strain evidence="12">Puntauvense</strain>
    </source>
</reference>
<accession>A0A077NM12</accession>
<dbReference type="GO" id="GO:0005524">
    <property type="term" value="F:ATP binding"/>
    <property type="evidence" value="ECO:0007669"/>
    <property type="project" value="UniProtKB-KW"/>
</dbReference>
<dbReference type="InterPro" id="IPR027417">
    <property type="entry name" value="P-loop_NTPase"/>
</dbReference>
<dbReference type="EMBL" id="CBSW010000302">
    <property type="protein sequence ID" value="CDG99322.1"/>
    <property type="molecule type" value="Genomic_DNA"/>
</dbReference>
<proteinExistence type="inferred from homology"/>
<dbReference type="SMART" id="SM00382">
    <property type="entry name" value="AAA"/>
    <property type="match status" value="1"/>
</dbReference>
<evidence type="ECO:0000259" key="11">
    <source>
        <dbReference type="PROSITE" id="PS50893"/>
    </source>
</evidence>
<name>A0A077NM12_XENBV</name>
<comment type="caution">
    <text evidence="12">The sequence shown here is derived from an EMBL/GenBank/DDBJ whole genome shotgun (WGS) entry which is preliminary data.</text>
</comment>
<comment type="subcellular location">
    <subcellularLocation>
        <location evidence="1">Cell membrane</location>
        <topology evidence="1">Peripheral membrane protein</topology>
    </subcellularLocation>
</comment>
<evidence type="ECO:0000256" key="3">
    <source>
        <dbReference type="ARBA" id="ARBA00022448"/>
    </source>
</evidence>
<keyword evidence="5" id="KW-0410">Iron transport</keyword>
<evidence type="ECO:0000256" key="5">
    <source>
        <dbReference type="ARBA" id="ARBA00022496"/>
    </source>
</evidence>
<keyword evidence="8" id="KW-0408">Iron</keyword>
<evidence type="ECO:0000256" key="9">
    <source>
        <dbReference type="ARBA" id="ARBA00023065"/>
    </source>
</evidence>
<comment type="similarity">
    <text evidence="2">Belongs to the ABC transporter superfamily.</text>
</comment>
<dbReference type="GO" id="GO:0016887">
    <property type="term" value="F:ATP hydrolysis activity"/>
    <property type="evidence" value="ECO:0007669"/>
    <property type="project" value="InterPro"/>
</dbReference>
<keyword evidence="10" id="KW-0472">Membrane</keyword>
<evidence type="ECO:0000313" key="12">
    <source>
        <dbReference type="EMBL" id="CDG99322.1"/>
    </source>
</evidence>
<evidence type="ECO:0000313" key="13">
    <source>
        <dbReference type="Proteomes" id="UP000028511"/>
    </source>
</evidence>
<evidence type="ECO:0000256" key="8">
    <source>
        <dbReference type="ARBA" id="ARBA00023004"/>
    </source>
</evidence>
<dbReference type="GO" id="GO:0006826">
    <property type="term" value="P:iron ion transport"/>
    <property type="evidence" value="ECO:0007669"/>
    <property type="project" value="UniProtKB-KW"/>
</dbReference>
<organism evidence="12 13">
    <name type="scientific">Xenorhabdus bovienii str. puntauvense</name>
    <dbReference type="NCBI Taxonomy" id="1398201"/>
    <lineage>
        <taxon>Bacteria</taxon>
        <taxon>Pseudomonadati</taxon>
        <taxon>Pseudomonadota</taxon>
        <taxon>Gammaproteobacteria</taxon>
        <taxon>Enterobacterales</taxon>
        <taxon>Morganellaceae</taxon>
        <taxon>Xenorhabdus</taxon>
    </lineage>
</organism>
<gene>
    <name evidence="12" type="primary">fepC</name>
    <name evidence="12" type="ORF">XBP1_930037</name>
</gene>
<dbReference type="HOGENOM" id="CLU_000604_1_11_6"/>
<keyword evidence="4" id="KW-1003">Cell membrane</keyword>
<feature type="domain" description="ABC transporter" evidence="11">
    <location>
        <begin position="5"/>
        <end position="241"/>
    </location>
</feature>
<dbReference type="PROSITE" id="PS00211">
    <property type="entry name" value="ABC_TRANSPORTER_1"/>
    <property type="match status" value="1"/>
</dbReference>
<evidence type="ECO:0000256" key="1">
    <source>
        <dbReference type="ARBA" id="ARBA00004202"/>
    </source>
</evidence>
<evidence type="ECO:0000256" key="10">
    <source>
        <dbReference type="ARBA" id="ARBA00023136"/>
    </source>
</evidence>
<dbReference type="InterPro" id="IPR003439">
    <property type="entry name" value="ABC_transporter-like_ATP-bd"/>
</dbReference>
<evidence type="ECO:0000256" key="7">
    <source>
        <dbReference type="ARBA" id="ARBA00022840"/>
    </source>
</evidence>
<dbReference type="FunFam" id="3.40.50.300:FF:000134">
    <property type="entry name" value="Iron-enterobactin ABC transporter ATP-binding protein"/>
    <property type="match status" value="1"/>
</dbReference>
<dbReference type="PANTHER" id="PTHR42771">
    <property type="entry name" value="IRON(3+)-HYDROXAMATE IMPORT ATP-BINDING PROTEIN FHUC"/>
    <property type="match status" value="1"/>
</dbReference>
<keyword evidence="6" id="KW-0547">Nucleotide-binding</keyword>
<dbReference type="RefSeq" id="WP_038214347.1">
    <property type="nucleotide sequence ID" value="NZ_CAWLWN010000086.1"/>
</dbReference>
<dbReference type="PANTHER" id="PTHR42771:SF12">
    <property type="entry name" value="FE(3+) DICITRATE TRANSPORT ATP-BINDING PROTEIN FECE-RELATED"/>
    <property type="match status" value="1"/>
</dbReference>
<keyword evidence="9" id="KW-0406">Ion transport</keyword>
<keyword evidence="3" id="KW-0813">Transport</keyword>
<dbReference type="Gene3D" id="3.40.50.300">
    <property type="entry name" value="P-loop containing nucleotide triphosphate hydrolases"/>
    <property type="match status" value="1"/>
</dbReference>
<sequence length="267" mass="29687">MTYRLSASHLTLGYERKIIAEDLSISIPDKQFSVIIGPNACGKSTLLRALCRLLKPHHGHILLDGKDIQQIPTKALARQLGLLPQQAIVPENITVSELVARGRYPHQSLLRQWSLDDRTAVAQAMKATGIAQLAERYVDELSGGQKQRVWVAMVLAQQTPLLFLDEPTTWLDIAHQIDLLDLFLQLNHESSHTLVAVLHDINQACRYADHLIVMQAGQIVTQGKPQDIISTELIKSVFGLSCVVIEDPVSHTPLIIPCGRYHSVKDI</sequence>
<dbReference type="InterPro" id="IPR003593">
    <property type="entry name" value="AAA+_ATPase"/>
</dbReference>
<evidence type="ECO:0000256" key="6">
    <source>
        <dbReference type="ARBA" id="ARBA00022741"/>
    </source>
</evidence>
<dbReference type="InterPro" id="IPR017871">
    <property type="entry name" value="ABC_transporter-like_CS"/>
</dbReference>